<keyword evidence="2" id="KW-1185">Reference proteome</keyword>
<evidence type="ECO:0000313" key="1">
    <source>
        <dbReference type="EMBL" id="OSJ21095.1"/>
    </source>
</evidence>
<reference evidence="1 2" key="1">
    <citation type="submission" date="2017-03" db="EMBL/GenBank/DDBJ databases">
        <title>Whole genome sequences of fourteen strains of Bradyrhizobium canariense and one strain of Bradyrhizobium japonicum isolated from Lupinus (Papilionoideae: Genisteae) species in Algeria.</title>
        <authorList>
            <person name="Crovadore J."/>
            <person name="Chekireb D."/>
            <person name="Brachmann A."/>
            <person name="Chablais R."/>
            <person name="Cochard B."/>
            <person name="Lefort F."/>
        </authorList>
    </citation>
    <scope>NUCLEOTIDE SEQUENCE [LARGE SCALE GENOMIC DNA]</scope>
    <source>
        <strain evidence="1 2">UBMAN05</strain>
    </source>
</reference>
<protein>
    <submittedName>
        <fullName evidence="1">Uncharacterized protein</fullName>
    </submittedName>
</protein>
<gene>
    <name evidence="1" type="ORF">BST63_35895</name>
</gene>
<sequence length="89" mass="9884">MTIIDNSALFGFVLKTARSASDIAEVVHNLFMDVCDCYRPGLHYMRGPGLKRRTNHPAWLVDSEAVPLPGQHQPPPVYIRPCDAANPAR</sequence>
<comment type="caution">
    <text evidence="1">The sequence shown here is derived from an EMBL/GenBank/DDBJ whole genome shotgun (WGS) entry which is preliminary data.</text>
</comment>
<name>A0ABX3WSP2_9BRAD</name>
<dbReference type="RefSeq" id="WP_143273920.1">
    <property type="nucleotide sequence ID" value="NZ_NAFJ01000157.1"/>
</dbReference>
<organism evidence="1 2">
    <name type="scientific">Bradyrhizobium canariense</name>
    <dbReference type="NCBI Taxonomy" id="255045"/>
    <lineage>
        <taxon>Bacteria</taxon>
        <taxon>Pseudomonadati</taxon>
        <taxon>Pseudomonadota</taxon>
        <taxon>Alphaproteobacteria</taxon>
        <taxon>Hyphomicrobiales</taxon>
        <taxon>Nitrobacteraceae</taxon>
        <taxon>Bradyrhizobium</taxon>
    </lineage>
</organism>
<proteinExistence type="predicted"/>
<dbReference type="Proteomes" id="UP000193884">
    <property type="component" value="Unassembled WGS sequence"/>
</dbReference>
<accession>A0ABX3WSP2</accession>
<dbReference type="EMBL" id="NAFK01000177">
    <property type="protein sequence ID" value="OSJ21095.1"/>
    <property type="molecule type" value="Genomic_DNA"/>
</dbReference>
<evidence type="ECO:0000313" key="2">
    <source>
        <dbReference type="Proteomes" id="UP000193884"/>
    </source>
</evidence>